<organism evidence="6 7">
    <name type="scientific">Cyclonatronum proteinivorum</name>
    <dbReference type="NCBI Taxonomy" id="1457365"/>
    <lineage>
        <taxon>Bacteria</taxon>
        <taxon>Pseudomonadati</taxon>
        <taxon>Balneolota</taxon>
        <taxon>Balneolia</taxon>
        <taxon>Balneolales</taxon>
        <taxon>Cyclonatronaceae</taxon>
        <taxon>Cyclonatronum</taxon>
    </lineage>
</organism>
<dbReference type="PANTHER" id="PTHR30265">
    <property type="entry name" value="RHO-INTERACTING TRANSCRIPTION TERMINATION FACTOR NUSG"/>
    <property type="match status" value="1"/>
</dbReference>
<name>A0A345UJZ9_9BACT</name>
<feature type="compositionally biased region" description="Acidic residues" evidence="4">
    <location>
        <begin position="58"/>
        <end position="75"/>
    </location>
</feature>
<keyword evidence="7" id="KW-1185">Reference proteome</keyword>
<keyword evidence="2" id="KW-0805">Transcription regulation</keyword>
<dbReference type="GO" id="GO:0031564">
    <property type="term" value="P:transcription antitermination"/>
    <property type="evidence" value="ECO:0007669"/>
    <property type="project" value="UniProtKB-KW"/>
</dbReference>
<feature type="region of interest" description="Disordered" evidence="4">
    <location>
        <begin position="1"/>
        <end position="108"/>
    </location>
</feature>
<gene>
    <name evidence="6" type="ORF">CYPRO_1550</name>
</gene>
<evidence type="ECO:0000256" key="4">
    <source>
        <dbReference type="SAM" id="MobiDB-lite"/>
    </source>
</evidence>
<dbReference type="InterPro" id="IPR006645">
    <property type="entry name" value="NGN-like_dom"/>
</dbReference>
<dbReference type="PANTHER" id="PTHR30265:SF4">
    <property type="entry name" value="KOW MOTIF FAMILY PROTEIN, EXPRESSED"/>
    <property type="match status" value="1"/>
</dbReference>
<dbReference type="SMART" id="SM00738">
    <property type="entry name" value="NGN"/>
    <property type="match status" value="1"/>
</dbReference>
<dbReference type="Pfam" id="PF02357">
    <property type="entry name" value="NusG"/>
    <property type="match status" value="1"/>
</dbReference>
<keyword evidence="3" id="KW-0804">Transcription</keyword>
<evidence type="ECO:0000313" key="7">
    <source>
        <dbReference type="Proteomes" id="UP000254808"/>
    </source>
</evidence>
<feature type="compositionally biased region" description="Polar residues" evidence="4">
    <location>
        <begin position="16"/>
        <end position="28"/>
    </location>
</feature>
<dbReference type="EMBL" id="CP027806">
    <property type="protein sequence ID" value="AXJ00801.1"/>
    <property type="molecule type" value="Genomic_DNA"/>
</dbReference>
<keyword evidence="1" id="KW-0889">Transcription antitermination</keyword>
<evidence type="ECO:0000256" key="1">
    <source>
        <dbReference type="ARBA" id="ARBA00022814"/>
    </source>
</evidence>
<feature type="compositionally biased region" description="Basic residues" evidence="4">
    <location>
        <begin position="98"/>
        <end position="108"/>
    </location>
</feature>
<accession>A0A345UJZ9</accession>
<evidence type="ECO:0000313" key="6">
    <source>
        <dbReference type="EMBL" id="AXJ00801.1"/>
    </source>
</evidence>
<sequence>MSTPNKPHSEAGAPQQKPTDANHSNTRSQQDESRDSIPSETPETEAAPDQQEVAGAEAESEATNEADTTDTDKEEAEPVKAEPWMLKSGITLRESSKRPKKEHVLRKIAAKNERPRWYALKTKPRAEKKTDIRLRETGFSSYCPIVKELRKWSDRKKWVEVPLFNGYIFVNTVTSQFSAVLADEGAVHFVKFAGQTSAVPDEQIAFIQKVVENKLRYEVTEVRFEKGDTVEITQGPLKGHTAVWMKKKSKYNVALEIKQLNSVIAVEIPAAFLRKAEQDDDKS</sequence>
<dbReference type="NCBIfam" id="NF033644">
    <property type="entry name" value="antiterm_UpxY"/>
    <property type="match status" value="1"/>
</dbReference>
<protein>
    <submittedName>
        <fullName evidence="6">Transcription antitermination factor NusG</fullName>
    </submittedName>
</protein>
<evidence type="ECO:0000256" key="3">
    <source>
        <dbReference type="ARBA" id="ARBA00023163"/>
    </source>
</evidence>
<dbReference type="CDD" id="cd09895">
    <property type="entry name" value="NGN_SP_UpxY"/>
    <property type="match status" value="1"/>
</dbReference>
<dbReference type="RefSeq" id="WP_114984060.1">
    <property type="nucleotide sequence ID" value="NZ_CP027806.1"/>
</dbReference>
<dbReference type="Proteomes" id="UP000254808">
    <property type="component" value="Chromosome"/>
</dbReference>
<dbReference type="OrthoDB" id="9796143at2"/>
<evidence type="ECO:0000259" key="5">
    <source>
        <dbReference type="SMART" id="SM00738"/>
    </source>
</evidence>
<feature type="domain" description="NusG-like N-terminal" evidence="5">
    <location>
        <begin position="114"/>
        <end position="211"/>
    </location>
</feature>
<dbReference type="KEGG" id="cprv:CYPRO_1550"/>
<dbReference type="InterPro" id="IPR043425">
    <property type="entry name" value="NusG-like"/>
</dbReference>
<reference evidence="6 7" key="1">
    <citation type="submission" date="2018-03" db="EMBL/GenBank/DDBJ databases">
        <title>Phenotypic and genomic properties of Cyclonatronum proteinivorum gen. nov., sp. nov., a haloalkaliphilic bacteroidete from soda lakes possessing Na+-translocating rhodopsin.</title>
        <authorList>
            <person name="Toshchakov S.V."/>
            <person name="Korzhenkov A."/>
            <person name="Samarov N.I."/>
            <person name="Kublanov I.V."/>
            <person name="Muntyan M.S."/>
            <person name="Sorokin D.Y."/>
        </authorList>
    </citation>
    <scope>NUCLEOTIDE SEQUENCE [LARGE SCALE GENOMIC DNA]</scope>
    <source>
        <strain evidence="6 7">Omega</strain>
    </source>
</reference>
<dbReference type="GO" id="GO:0006354">
    <property type="term" value="P:DNA-templated transcription elongation"/>
    <property type="evidence" value="ECO:0007669"/>
    <property type="project" value="InterPro"/>
</dbReference>
<dbReference type="AlphaFoldDB" id="A0A345UJZ9"/>
<dbReference type="InterPro" id="IPR036735">
    <property type="entry name" value="NGN_dom_sf"/>
</dbReference>
<dbReference type="SUPFAM" id="SSF82679">
    <property type="entry name" value="N-utilization substance G protein NusG, N-terminal domain"/>
    <property type="match status" value="1"/>
</dbReference>
<evidence type="ECO:0000256" key="2">
    <source>
        <dbReference type="ARBA" id="ARBA00023015"/>
    </source>
</evidence>
<proteinExistence type="predicted"/>
<dbReference type="Gene3D" id="3.30.70.940">
    <property type="entry name" value="NusG, N-terminal domain"/>
    <property type="match status" value="1"/>
</dbReference>